<dbReference type="Pfam" id="PF07697">
    <property type="entry name" value="7TMR-HDED"/>
    <property type="match status" value="1"/>
</dbReference>
<sequence length="846" mass="92012">MKLLQRLTQPLETQGLRARQLWTKWETQLHQITDQHLRQHSLLPVARSPHPSSGQSKSGQSNGSSGQPNGHVIRNVSSGTASRSSLLVAATVLVITSAIGHRFYNAPKLDVGKAAPQTIVAPASATVEDAKATEEKRKVARREATSVLMLDQAINQKIEQAIQQQLNQANELRQLAGGFPFAKTATLSNSVQTYLRKASAQDWSEVVMAVNQATRPRKRASQELKPTALDANQQKAFAELRSHRRAVSAADYIALVDTINEARSQYQAALKSLPKLVLPETTPVFDASLLDLSNSEWRRLQTRLLQAVDRILAQGIPSGLPQPLLAEAVRLQVTDWVPTGTETIATNLLLASLQPNLVHDETQTRLSAERAAQDVKPEIVTIKQGEAIVYAGESITTADFALLDHFKLSRRGVDWVGLIGFGVVVGGAVGIYWLVERRFHPGMRRRDRTLIVLLTLSTPLLVALNVPSTNLSAIGLLVGSFYGSPLGIAVAALLAFCLPLGTVLPWSHLLSSAAGGILCGYMAGRLRSREELALLGAAVGVLQGALYLALNVVSGVGIYTLLGATVIHGLIGLAWSIVAIGVSPYLEQLFDLVTTIRLVELSNPNRPLLKKLAAKTPGTFQHTLFVATLAEAAARALGCNVELVRTGTLYHDIGKMHDPLGFIENQMGGPNKHDLIDNPWKSAAIIKKHVTEGIVMARKYRLPKAVQSFIPEHQGTMLIAYFYHQAQQRSQEAVAQGKPAPTVNDADFQYDGPAPRSRETGVVMLADSCEAALRSLKDATPKEALAMINKILRARWQDQQLANSGLTREDMSKIATVFVEVWQQSNHQRIAYPSKPINIQPSASKV</sequence>
<reference evidence="4 5" key="1">
    <citation type="submission" date="2022-04" db="EMBL/GenBank/DDBJ databases">
        <title>Positive selection, recombination, and allopatry shape intraspecific diversity of widespread and dominant cyanobacteria.</title>
        <authorList>
            <person name="Wei J."/>
            <person name="Shu W."/>
            <person name="Hu C."/>
        </authorList>
    </citation>
    <scope>NUCLEOTIDE SEQUENCE [LARGE SCALE GENOMIC DNA]</scope>
    <source>
        <strain evidence="4 5">AS-A4</strain>
    </source>
</reference>
<dbReference type="RefSeq" id="WP_190447028.1">
    <property type="nucleotide sequence ID" value="NZ_JAMPLM010000014.1"/>
</dbReference>
<dbReference type="CDD" id="cd00077">
    <property type="entry name" value="HDc"/>
    <property type="match status" value="1"/>
</dbReference>
<feature type="transmembrane region" description="Helical" evidence="2">
    <location>
        <begin position="532"/>
        <end position="550"/>
    </location>
</feature>
<dbReference type="InterPro" id="IPR052722">
    <property type="entry name" value="PgpH_phosphodiesterase"/>
</dbReference>
<protein>
    <submittedName>
        <fullName evidence="4">HDIG domain-containing protein</fullName>
    </submittedName>
</protein>
<evidence type="ECO:0000313" key="5">
    <source>
        <dbReference type="Proteomes" id="UP001476950"/>
    </source>
</evidence>
<dbReference type="PANTHER" id="PTHR36442">
    <property type="entry name" value="CYCLIC-DI-AMP PHOSPHODIESTERASE PGPH"/>
    <property type="match status" value="1"/>
</dbReference>
<accession>A0ABV0KNT8</accession>
<dbReference type="PANTHER" id="PTHR36442:SF1">
    <property type="entry name" value="CYCLIC-DI-AMP PHOSPHODIESTERASE PGPH"/>
    <property type="match status" value="1"/>
</dbReference>
<feature type="compositionally biased region" description="Low complexity" evidence="1">
    <location>
        <begin position="48"/>
        <end position="71"/>
    </location>
</feature>
<keyword evidence="2" id="KW-1133">Transmembrane helix</keyword>
<keyword evidence="2" id="KW-0812">Transmembrane</keyword>
<dbReference type="Pfam" id="PF01966">
    <property type="entry name" value="HD"/>
    <property type="match status" value="1"/>
</dbReference>
<organism evidence="4 5">
    <name type="scientific">Stenomitos frigidus AS-A4</name>
    <dbReference type="NCBI Taxonomy" id="2933935"/>
    <lineage>
        <taxon>Bacteria</taxon>
        <taxon>Bacillati</taxon>
        <taxon>Cyanobacteriota</taxon>
        <taxon>Cyanophyceae</taxon>
        <taxon>Leptolyngbyales</taxon>
        <taxon>Leptolyngbyaceae</taxon>
        <taxon>Stenomitos</taxon>
    </lineage>
</organism>
<dbReference type="Pfam" id="PF07698">
    <property type="entry name" value="7TM-7TMR_HD"/>
    <property type="match status" value="1"/>
</dbReference>
<evidence type="ECO:0000313" key="4">
    <source>
        <dbReference type="EMBL" id="MEP1060030.1"/>
    </source>
</evidence>
<dbReference type="NCBIfam" id="TIGR00277">
    <property type="entry name" value="HDIG"/>
    <property type="match status" value="1"/>
</dbReference>
<dbReference type="InterPro" id="IPR006675">
    <property type="entry name" value="HDIG_dom"/>
</dbReference>
<evidence type="ECO:0000256" key="2">
    <source>
        <dbReference type="SAM" id="Phobius"/>
    </source>
</evidence>
<feature type="transmembrane region" description="Helical" evidence="2">
    <location>
        <begin position="486"/>
        <end position="511"/>
    </location>
</feature>
<feature type="transmembrane region" description="Helical" evidence="2">
    <location>
        <begin position="556"/>
        <end position="582"/>
    </location>
</feature>
<dbReference type="InterPro" id="IPR011624">
    <property type="entry name" value="Metal-dep_PHydrolase_7TM_extra"/>
</dbReference>
<dbReference type="SUPFAM" id="SSF109604">
    <property type="entry name" value="HD-domain/PDEase-like"/>
    <property type="match status" value="1"/>
</dbReference>
<evidence type="ECO:0000259" key="3">
    <source>
        <dbReference type="SMART" id="SM00471"/>
    </source>
</evidence>
<evidence type="ECO:0000256" key="1">
    <source>
        <dbReference type="SAM" id="MobiDB-lite"/>
    </source>
</evidence>
<gene>
    <name evidence="4" type="ORF">NDI38_16460</name>
</gene>
<comment type="caution">
    <text evidence="4">The sequence shown here is derived from an EMBL/GenBank/DDBJ whole genome shotgun (WGS) entry which is preliminary data.</text>
</comment>
<feature type="transmembrane region" description="Helical" evidence="2">
    <location>
        <begin position="415"/>
        <end position="435"/>
    </location>
</feature>
<feature type="region of interest" description="Disordered" evidence="1">
    <location>
        <begin position="45"/>
        <end position="76"/>
    </location>
</feature>
<dbReference type="Gene3D" id="1.10.3210.10">
    <property type="entry name" value="Hypothetical protein af1432"/>
    <property type="match status" value="1"/>
</dbReference>
<keyword evidence="5" id="KW-1185">Reference proteome</keyword>
<keyword evidence="2" id="KW-0472">Membrane</keyword>
<name>A0ABV0KNT8_9CYAN</name>
<dbReference type="SMART" id="SM00471">
    <property type="entry name" value="HDc"/>
    <property type="match status" value="1"/>
</dbReference>
<dbReference type="InterPro" id="IPR006674">
    <property type="entry name" value="HD_domain"/>
</dbReference>
<proteinExistence type="predicted"/>
<feature type="domain" description="HD/PDEase" evidence="3">
    <location>
        <begin position="615"/>
        <end position="781"/>
    </location>
</feature>
<dbReference type="EMBL" id="JAMPLM010000014">
    <property type="protein sequence ID" value="MEP1060030.1"/>
    <property type="molecule type" value="Genomic_DNA"/>
</dbReference>
<dbReference type="InterPro" id="IPR003607">
    <property type="entry name" value="HD/PDEase_dom"/>
</dbReference>
<dbReference type="Proteomes" id="UP001476950">
    <property type="component" value="Unassembled WGS sequence"/>
</dbReference>
<dbReference type="InterPro" id="IPR011621">
    <property type="entry name" value="Metal-dep_PHydrolase_7TM_intra"/>
</dbReference>